<evidence type="ECO:0000259" key="1">
    <source>
        <dbReference type="Pfam" id="PF00483"/>
    </source>
</evidence>
<dbReference type="InterPro" id="IPR029044">
    <property type="entry name" value="Nucleotide-diphossugar_trans"/>
</dbReference>
<accession>A0A9D1UI81</accession>
<evidence type="ECO:0000313" key="3">
    <source>
        <dbReference type="Proteomes" id="UP000824267"/>
    </source>
</evidence>
<dbReference type="Proteomes" id="UP000824267">
    <property type="component" value="Unassembled WGS sequence"/>
</dbReference>
<reference evidence="2" key="2">
    <citation type="submission" date="2021-04" db="EMBL/GenBank/DDBJ databases">
        <authorList>
            <person name="Gilroy R."/>
        </authorList>
    </citation>
    <scope>NUCLEOTIDE SEQUENCE</scope>
    <source>
        <strain evidence="2">Gambia16-930</strain>
    </source>
</reference>
<dbReference type="Pfam" id="PF00483">
    <property type="entry name" value="NTP_transferase"/>
    <property type="match status" value="1"/>
</dbReference>
<reference evidence="2" key="1">
    <citation type="journal article" date="2021" name="PeerJ">
        <title>Extensive microbial diversity within the chicken gut microbiome revealed by metagenomics and culture.</title>
        <authorList>
            <person name="Gilroy R."/>
            <person name="Ravi A."/>
            <person name="Getino M."/>
            <person name="Pursley I."/>
            <person name="Horton D.L."/>
            <person name="Alikhan N.F."/>
            <person name="Baker D."/>
            <person name="Gharbi K."/>
            <person name="Hall N."/>
            <person name="Watson M."/>
            <person name="Adriaenssens E.M."/>
            <person name="Foster-Nyarko E."/>
            <person name="Jarju S."/>
            <person name="Secka A."/>
            <person name="Antonio M."/>
            <person name="Oren A."/>
            <person name="Chaudhuri R.R."/>
            <person name="La Ragione R."/>
            <person name="Hildebrand F."/>
            <person name="Pallen M.J."/>
        </authorList>
    </citation>
    <scope>NUCLEOTIDE SEQUENCE</scope>
    <source>
        <strain evidence="2">Gambia16-930</strain>
    </source>
</reference>
<name>A0A9D1UI81_9BACT</name>
<gene>
    <name evidence="2" type="ORF">IAC47_04840</name>
</gene>
<dbReference type="AlphaFoldDB" id="A0A9D1UI81"/>
<dbReference type="GO" id="GO:0016740">
    <property type="term" value="F:transferase activity"/>
    <property type="evidence" value="ECO:0007669"/>
    <property type="project" value="UniProtKB-KW"/>
</dbReference>
<dbReference type="InterPro" id="IPR005835">
    <property type="entry name" value="NTP_transferase_dom"/>
</dbReference>
<dbReference type="PANTHER" id="PTHR22572">
    <property type="entry name" value="SUGAR-1-PHOSPHATE GUANYL TRANSFERASE"/>
    <property type="match status" value="1"/>
</dbReference>
<protein>
    <submittedName>
        <fullName evidence="2">NTP transferase domain-containing protein</fullName>
    </submittedName>
</protein>
<dbReference type="SUPFAM" id="SSF53448">
    <property type="entry name" value="Nucleotide-diphospho-sugar transferases"/>
    <property type="match status" value="1"/>
</dbReference>
<dbReference type="InterPro" id="IPR050486">
    <property type="entry name" value="Mannose-1P_guanyltransferase"/>
</dbReference>
<keyword evidence="2" id="KW-0808">Transferase</keyword>
<comment type="caution">
    <text evidence="2">The sequence shown here is derived from an EMBL/GenBank/DDBJ whole genome shotgun (WGS) entry which is preliminary data.</text>
</comment>
<organism evidence="2 3">
    <name type="scientific">Candidatus Onthomorpha intestinigallinarum</name>
    <dbReference type="NCBI Taxonomy" id="2840880"/>
    <lineage>
        <taxon>Bacteria</taxon>
        <taxon>Pseudomonadati</taxon>
        <taxon>Bacteroidota</taxon>
        <taxon>Bacteroidia</taxon>
        <taxon>Bacteroidales</taxon>
        <taxon>Candidatus Onthomorpha</taxon>
    </lineage>
</organism>
<dbReference type="EMBL" id="DXGG01000154">
    <property type="protein sequence ID" value="HIW87586.1"/>
    <property type="molecule type" value="Genomic_DNA"/>
</dbReference>
<dbReference type="Gene3D" id="3.90.550.10">
    <property type="entry name" value="Spore Coat Polysaccharide Biosynthesis Protein SpsA, Chain A"/>
    <property type="match status" value="1"/>
</dbReference>
<sequence>MIREAIILAGGKGTRLQNVVKNVPKPLAPVSGEPFLNYLIRYLQRQGIERVILSVGYMYEKIMQTYGHSFNGVEVDYSVEHSPLGTGGAIAKAIGKTREGNALILNGDSFMAFNLADFEKEYERVCRDNPSLKYPVLMLLKELHSVDRYGSVLLEKDRIISFEEKTFREQALINAGVYLFDRRLFLEGMFCGRFSFEKDFLEKRVDEGIIFGMSGEGYFIDIGVEEDYFRAQNELKKEIEK</sequence>
<evidence type="ECO:0000313" key="2">
    <source>
        <dbReference type="EMBL" id="HIW87586.1"/>
    </source>
</evidence>
<feature type="domain" description="Nucleotidyl transferase" evidence="1">
    <location>
        <begin position="5"/>
        <end position="237"/>
    </location>
</feature>
<proteinExistence type="predicted"/>